<dbReference type="SMART" id="SM01359">
    <property type="entry name" value="A2M_N_2"/>
    <property type="match status" value="1"/>
</dbReference>
<dbReference type="Pfam" id="PF07703">
    <property type="entry name" value="A2M_BRD"/>
    <property type="match status" value="1"/>
</dbReference>
<dbReference type="SMART" id="SM01360">
    <property type="entry name" value="A2M"/>
    <property type="match status" value="1"/>
</dbReference>
<dbReference type="EMBL" id="SDOV01000004">
    <property type="protein sequence ID" value="KAH7641890.1"/>
    <property type="molecule type" value="Genomic_DNA"/>
</dbReference>
<dbReference type="InterPro" id="IPR036595">
    <property type="entry name" value="A-macroglobulin_rcpt-bd_sf"/>
</dbReference>
<dbReference type="Pfam" id="PF01835">
    <property type="entry name" value="MG2"/>
    <property type="match status" value="1"/>
</dbReference>
<dbReference type="Gene3D" id="6.20.50.160">
    <property type="match status" value="1"/>
</dbReference>
<evidence type="ECO:0000256" key="1">
    <source>
        <dbReference type="ARBA" id="ARBA00023157"/>
    </source>
</evidence>
<dbReference type="PANTHER" id="PTHR11412">
    <property type="entry name" value="MACROGLOBULIN / COMPLEMENT"/>
    <property type="match status" value="1"/>
</dbReference>
<dbReference type="Gene3D" id="2.60.40.1940">
    <property type="match status" value="1"/>
</dbReference>
<dbReference type="InterPro" id="IPR013783">
    <property type="entry name" value="Ig-like_fold"/>
</dbReference>
<dbReference type="GO" id="GO:0005615">
    <property type="term" value="C:extracellular space"/>
    <property type="evidence" value="ECO:0007669"/>
    <property type="project" value="InterPro"/>
</dbReference>
<dbReference type="InterPro" id="IPR008930">
    <property type="entry name" value="Terpenoid_cyclase/PrenylTrfase"/>
</dbReference>
<dbReference type="Gene3D" id="2.60.40.690">
    <property type="entry name" value="Alpha-macroglobulin, receptor-binding domain"/>
    <property type="match status" value="1"/>
</dbReference>
<feature type="domain" description="Alpha-2-macroglobulin bait region" evidence="5">
    <location>
        <begin position="581"/>
        <end position="715"/>
    </location>
</feature>
<dbReference type="Pfam" id="PF07677">
    <property type="entry name" value="A2M_recep"/>
    <property type="match status" value="1"/>
</dbReference>
<protein>
    <submittedName>
        <fullName evidence="8">Ldl</fullName>
    </submittedName>
</protein>
<feature type="disulfide bond" evidence="2">
    <location>
        <begin position="779"/>
        <end position="797"/>
    </location>
</feature>
<dbReference type="SMART" id="SM00192">
    <property type="entry name" value="LDLa"/>
    <property type="match status" value="1"/>
</dbReference>
<dbReference type="InterPro" id="IPR002890">
    <property type="entry name" value="MG2"/>
</dbReference>
<evidence type="ECO:0000256" key="4">
    <source>
        <dbReference type="SAM" id="Phobius"/>
    </source>
</evidence>
<dbReference type="InterPro" id="IPR050473">
    <property type="entry name" value="A2M/Complement_sys"/>
</dbReference>
<dbReference type="InterPro" id="IPR036055">
    <property type="entry name" value="LDL_receptor-like_sf"/>
</dbReference>
<feature type="domain" description="Alpha-2-macroglobulin" evidence="6">
    <location>
        <begin position="832"/>
        <end position="923"/>
    </location>
</feature>
<dbReference type="InterPro" id="IPR011625">
    <property type="entry name" value="A2M_N_BRD"/>
</dbReference>
<keyword evidence="4" id="KW-0812">Transmembrane</keyword>
<dbReference type="Proteomes" id="UP000828236">
    <property type="component" value="Unassembled WGS sequence"/>
</dbReference>
<dbReference type="Gene3D" id="4.10.400.10">
    <property type="entry name" value="Low-density Lipoprotein Receptor"/>
    <property type="match status" value="1"/>
</dbReference>
<name>A0A9D4SI10_DERFA</name>
<dbReference type="PANTHER" id="PTHR11412:SF172">
    <property type="entry name" value="LD23292P"/>
    <property type="match status" value="1"/>
</dbReference>
<dbReference type="Gene3D" id="2.60.40.1930">
    <property type="match status" value="3"/>
</dbReference>
<dbReference type="Pfam" id="PF00207">
    <property type="entry name" value="A2M"/>
    <property type="match status" value="1"/>
</dbReference>
<dbReference type="Gene3D" id="2.60.40.10">
    <property type="entry name" value="Immunoglobulins"/>
    <property type="match status" value="2"/>
</dbReference>
<comment type="caution">
    <text evidence="2">Lacks conserved residue(s) required for the propagation of feature annotation.</text>
</comment>
<evidence type="ECO:0000313" key="8">
    <source>
        <dbReference type="EMBL" id="KAH7641890.1"/>
    </source>
</evidence>
<evidence type="ECO:0000259" key="7">
    <source>
        <dbReference type="SMART" id="SM01361"/>
    </source>
</evidence>
<dbReference type="PROSITE" id="PS50068">
    <property type="entry name" value="LDLRA_2"/>
    <property type="match status" value="1"/>
</dbReference>
<dbReference type="Gene3D" id="1.50.10.20">
    <property type="match status" value="1"/>
</dbReference>
<keyword evidence="4" id="KW-1133">Transmembrane helix</keyword>
<dbReference type="GO" id="GO:0004866">
    <property type="term" value="F:endopeptidase inhibitor activity"/>
    <property type="evidence" value="ECO:0007669"/>
    <property type="project" value="InterPro"/>
</dbReference>
<organism evidence="8">
    <name type="scientific">Dermatophagoides farinae</name>
    <name type="common">American house dust mite</name>
    <dbReference type="NCBI Taxonomy" id="6954"/>
    <lineage>
        <taxon>Eukaryota</taxon>
        <taxon>Metazoa</taxon>
        <taxon>Ecdysozoa</taxon>
        <taxon>Arthropoda</taxon>
        <taxon>Chelicerata</taxon>
        <taxon>Arachnida</taxon>
        <taxon>Acari</taxon>
        <taxon>Acariformes</taxon>
        <taxon>Sarcoptiformes</taxon>
        <taxon>Astigmata</taxon>
        <taxon>Psoroptidia</taxon>
        <taxon>Analgoidea</taxon>
        <taxon>Pyroglyphidae</taxon>
        <taxon>Dermatophagoidinae</taxon>
        <taxon>Dermatophagoides</taxon>
    </lineage>
</organism>
<accession>A0A9D4SI10</accession>
<dbReference type="InterPro" id="IPR002172">
    <property type="entry name" value="LDrepeatLR_classA_rpt"/>
</dbReference>
<feature type="domain" description="Alpha-macroglobulin receptor-binding" evidence="7">
    <location>
        <begin position="1496"/>
        <end position="1587"/>
    </location>
</feature>
<reference evidence="8" key="2">
    <citation type="journal article" date="2021" name="World Allergy Organ. J.">
        <title>Chromosome-level assembly of Dermatophagoides farinae genome and transcriptome reveals two novel allergens Der f 37 and Der f 39.</title>
        <authorList>
            <person name="Chen J."/>
            <person name="Cai Z."/>
            <person name="Fan D."/>
            <person name="Hu J."/>
            <person name="Hou Y."/>
            <person name="He Y."/>
            <person name="Zhang Z."/>
            <person name="Zhao Z."/>
            <person name="Gao P."/>
            <person name="Hu W."/>
            <person name="Sun J."/>
            <person name="Li J."/>
            <person name="Ji K."/>
        </authorList>
    </citation>
    <scope>NUCLEOTIDE SEQUENCE</scope>
    <source>
        <strain evidence="8">JKM2019</strain>
    </source>
</reference>
<dbReference type="Pfam" id="PF07678">
    <property type="entry name" value="TED_complement"/>
    <property type="match status" value="1"/>
</dbReference>
<keyword evidence="4" id="KW-0472">Membrane</keyword>
<dbReference type="Gene3D" id="2.20.130.20">
    <property type="match status" value="1"/>
</dbReference>
<dbReference type="InterPro" id="IPR011626">
    <property type="entry name" value="Alpha-macroglobulin_TED"/>
</dbReference>
<sequence>MDDDSIVESHQSGHWQRRRQRQFQQKHQSLLVQKNWIEMYKYSTLFHGHYRRLLCCLLVLIFFLIEGIQSQQFTPIEQPGSQQQTPSISSSQYPSDLKILANNNPNINDINSDLILPEPTYFIVASRIVRPGQVYRLLVTIYRSASPINVRASLQRNGIELSSAVQLCKESIPETLLLRMPTNSLPGTYKLWIEGNVNEYFGGNIFHNETKLEFEQRFMTIFITTDKPVYMQGQTVRFRAMPVTTDLKSFTDAIDIYMLDPRGTIMRRWLSRQTNLGAVSLEYPLSQQPVYGQNWTIKVVAQGQVETKHFAVEEFYQTRFEVNVSMSAFFQDTDAYIRGSVMSNFTSGVPIIGNLTIVYTLQLASTSYSLSSSTIYNNNRANINYFDRPAIETTERYFDGYYEFRLPMSEIITQLAKGAQVDGAMLTVTAYVGERFLNLIYSGYAKAYIFNSKIRLKFLGPNPQTFKPPMPFKAYAVLSHSDGSPIHRDYLYTDRIEVHTRVNSRGGILGSFKEEVPMSKNEYGLWEIKVNLRNLLNNDMLALKNVDSISLQAFFKDVYGSTVKSPELRVFATYAPNNRLIQISTSTMKPSVGQYIIFHVRTNYYVNLFSYLVISKGIILVAGREEMNSMLKTFTFTVSSEMAPSATIIVYDVAPGGEVIADSLTFPVDGISRNNFTVALNNRKDKTGDTIEVVVFAQPGSYIGLSALDKDLFGINADNQLTIAGIHVTEFSTDFYFPSPTFGIDTNQTFEHAGLIVFTDGNLVRRPETCNRTRGLLTCMDGGCYHFSKKCDGRSDCRDGSDESLCQNNDQYNMAHFRMTRTNRLQRLYDNSWLWKDVFIGPLGYHIFKVPVPNAPVNWIISAFGMSKSHGFGIQRSKLKHSSVRPFYMNVEMPSSCLLGEQIGIRISIFNYLPYEIEVVVILARSPDYKFVHVESLGRVQSYNPRTSFGQHQHLIMIYPSRTKVVYMPIVATRIGDINVTVMAKTQVAKDIVTKTIHVEPDGIPQMTHTSVVLDLSQGAYLIKYLETNVTESPIIPYRKERRYVFGSNRAKVTVVGDVIGPAFPTIPMNATSMLRKPFDASEPSMFSFAVNVYTLLYLRYTGQRKPNLEKEVFRYLNIDYQRQLSYQNSDGSFRAFRWHQTPSVWMTAFCARILHLSTFQEWENFLYIDPKVIQNAIVWLLNQQQADGSFVEYPMQSPLNRRTNMTSSISLTAHVLITLAEVRDLSGEVDSKATSARTSAQRFLERALHVVKDYEDPYELAIVTYALTLVESVEAVEGFNHLYLRMREVSGMRYWGKEPVAPIRTQVESNRPFILPRLPNRFDSSNVATTAYGLLIHIKRQAFIQKEIVEWLNFQRLYDSGWSTTEDTIVALQALIDYSNKDRLRDVTDITITVEAPTSHNFSSMIHINEENISKMQSIDIPNAFGAVTIKAQGSGVAIVQLNVEYCVDWPQFQIQPPIRSFDLDVSATFTGRNSSHITFKSCQRWIHTRESLSSGMAVLEVTVPTGYFIQQQDLDRMVRSNIQNKLKEARYFERKVVFYFNSLDTSFTCVSFTVQRWYPVANLTRYIPIRVYDYYAPERFNETMFSTQNLYYLSVCHVCGSYQCPYCPIFSSSPYCSSPNLILLFISILMVIITMFYSSSPSSSNIVII</sequence>
<keyword evidence="1 2" id="KW-1015">Disulfide bond</keyword>
<evidence type="ECO:0000259" key="6">
    <source>
        <dbReference type="SMART" id="SM01360"/>
    </source>
</evidence>
<dbReference type="InterPro" id="IPR009048">
    <property type="entry name" value="A-macroglobulin_rcpt-bd"/>
</dbReference>
<dbReference type="CDD" id="cd00112">
    <property type="entry name" value="LDLa"/>
    <property type="match status" value="1"/>
</dbReference>
<feature type="region of interest" description="Disordered" evidence="3">
    <location>
        <begin position="1"/>
        <end position="21"/>
    </location>
</feature>
<evidence type="ECO:0000259" key="5">
    <source>
        <dbReference type="SMART" id="SM01359"/>
    </source>
</evidence>
<dbReference type="SUPFAM" id="SSF49410">
    <property type="entry name" value="Alpha-macroglobulin receptor domain"/>
    <property type="match status" value="1"/>
</dbReference>
<reference evidence="8" key="1">
    <citation type="submission" date="2020-06" db="EMBL/GenBank/DDBJ databases">
        <authorList>
            <person name="Ji K."/>
            <person name="Li J."/>
        </authorList>
    </citation>
    <scope>NUCLEOTIDE SEQUENCE</scope>
    <source>
        <strain evidence="8">JKM2019</strain>
        <tissue evidence="8">Whole body</tissue>
    </source>
</reference>
<gene>
    <name evidence="8" type="ORF">HUG17_4935</name>
</gene>
<evidence type="ECO:0000256" key="2">
    <source>
        <dbReference type="PROSITE-ProRule" id="PRU00124"/>
    </source>
</evidence>
<dbReference type="Pfam" id="PF00057">
    <property type="entry name" value="Ldl_recept_a"/>
    <property type="match status" value="1"/>
</dbReference>
<feature type="transmembrane region" description="Helical" evidence="4">
    <location>
        <begin position="1623"/>
        <end position="1641"/>
    </location>
</feature>
<evidence type="ECO:0000256" key="3">
    <source>
        <dbReference type="SAM" id="MobiDB-lite"/>
    </source>
</evidence>
<dbReference type="SMR" id="A0A9D4SI10"/>
<feature type="disulfide bond" evidence="2">
    <location>
        <begin position="791"/>
        <end position="806"/>
    </location>
</feature>
<dbReference type="SUPFAM" id="SSF57424">
    <property type="entry name" value="LDL receptor-like module"/>
    <property type="match status" value="1"/>
</dbReference>
<dbReference type="InterPro" id="IPR001599">
    <property type="entry name" value="Macroglobln_a2"/>
</dbReference>
<comment type="caution">
    <text evidence="8">The sequence shown here is derived from an EMBL/GenBank/DDBJ whole genome shotgun (WGS) entry which is preliminary data.</text>
</comment>
<dbReference type="SUPFAM" id="SSF48239">
    <property type="entry name" value="Terpenoid cyclases/Protein prenyltransferases"/>
    <property type="match status" value="1"/>
</dbReference>
<proteinExistence type="predicted"/>
<dbReference type="SMART" id="SM01361">
    <property type="entry name" value="A2M_recep"/>
    <property type="match status" value="1"/>
</dbReference>